<dbReference type="FunFam" id="3.30.70.330:FF:000035">
    <property type="entry name" value="60S ribosomal protein L23a"/>
    <property type="match status" value="1"/>
</dbReference>
<keyword evidence="4 8" id="KW-0689">Ribosomal protein</keyword>
<comment type="similarity">
    <text evidence="1 8">Belongs to the universal ribosomal protein uL23 family.</text>
</comment>
<dbReference type="Pfam" id="PF00276">
    <property type="entry name" value="Ribosomal_L23"/>
    <property type="match status" value="1"/>
</dbReference>
<evidence type="ECO:0000313" key="10">
    <source>
        <dbReference type="EMBL" id="KZV20942.1"/>
    </source>
</evidence>
<dbReference type="GO" id="GO:0006412">
    <property type="term" value="P:translation"/>
    <property type="evidence" value="ECO:0007669"/>
    <property type="project" value="InterPro"/>
</dbReference>
<gene>
    <name evidence="10" type="ORF">F511_40125</name>
</gene>
<name>A0A2Z7AP73_9LAMI</name>
<evidence type="ECO:0000313" key="11">
    <source>
        <dbReference type="Proteomes" id="UP000250235"/>
    </source>
</evidence>
<dbReference type="InterPro" id="IPR001014">
    <property type="entry name" value="Ribosomal_uL23_CS"/>
</dbReference>
<dbReference type="GO" id="GO:0003735">
    <property type="term" value="F:structural constituent of ribosome"/>
    <property type="evidence" value="ECO:0007669"/>
    <property type="project" value="InterPro"/>
</dbReference>
<dbReference type="GO" id="GO:0009644">
    <property type="term" value="P:response to high light intensity"/>
    <property type="evidence" value="ECO:0007669"/>
    <property type="project" value="UniProtKB-ARBA"/>
</dbReference>
<dbReference type="NCBIfam" id="NF011118">
    <property type="entry name" value="PRK14548.1"/>
    <property type="match status" value="1"/>
</dbReference>
<accession>A0A2Z7AP73</accession>
<keyword evidence="3" id="KW-0694">RNA-binding</keyword>
<dbReference type="EMBL" id="KV015046">
    <property type="protein sequence ID" value="KZV20942.1"/>
    <property type="molecule type" value="Genomic_DNA"/>
</dbReference>
<evidence type="ECO:0000256" key="7">
    <source>
        <dbReference type="ARBA" id="ARBA00079056"/>
    </source>
</evidence>
<dbReference type="GO" id="GO:0019843">
    <property type="term" value="F:rRNA binding"/>
    <property type="evidence" value="ECO:0007669"/>
    <property type="project" value="UniProtKB-KW"/>
</dbReference>
<evidence type="ECO:0000256" key="8">
    <source>
        <dbReference type="RuleBase" id="RU003934"/>
    </source>
</evidence>
<dbReference type="NCBIfam" id="TIGR03636">
    <property type="entry name" value="uL23_arch"/>
    <property type="match status" value="1"/>
</dbReference>
<keyword evidence="2" id="KW-0699">rRNA-binding</keyword>
<dbReference type="GO" id="GO:0003729">
    <property type="term" value="F:mRNA binding"/>
    <property type="evidence" value="ECO:0007669"/>
    <property type="project" value="UniProtKB-ARBA"/>
</dbReference>
<dbReference type="GO" id="GO:0005840">
    <property type="term" value="C:ribosome"/>
    <property type="evidence" value="ECO:0007669"/>
    <property type="project" value="UniProtKB-KW"/>
</dbReference>
<dbReference type="AlphaFoldDB" id="A0A2Z7AP73"/>
<dbReference type="OrthoDB" id="1267328at2759"/>
<evidence type="ECO:0000256" key="4">
    <source>
        <dbReference type="ARBA" id="ARBA00022980"/>
    </source>
</evidence>
<protein>
    <recommendedName>
        <fullName evidence="7">60S ribosomal protein L23A</fullName>
    </recommendedName>
    <alternativeName>
        <fullName evidence="6">60S ribosomal protein L23a</fullName>
    </alternativeName>
</protein>
<keyword evidence="11" id="KW-1185">Reference proteome</keyword>
<evidence type="ECO:0000256" key="3">
    <source>
        <dbReference type="ARBA" id="ARBA00022884"/>
    </source>
</evidence>
<evidence type="ECO:0000256" key="1">
    <source>
        <dbReference type="ARBA" id="ARBA00006700"/>
    </source>
</evidence>
<evidence type="ECO:0000256" key="9">
    <source>
        <dbReference type="SAM" id="MobiDB-lite"/>
    </source>
</evidence>
<dbReference type="InterPro" id="IPR012678">
    <property type="entry name" value="Ribosomal_uL23/eL15/eS24_sf"/>
</dbReference>
<keyword evidence="5 8" id="KW-0687">Ribonucleoprotein</keyword>
<feature type="region of interest" description="Disordered" evidence="9">
    <location>
        <begin position="1"/>
        <end position="21"/>
    </location>
</feature>
<proteinExistence type="inferred from homology"/>
<evidence type="ECO:0000256" key="2">
    <source>
        <dbReference type="ARBA" id="ARBA00022730"/>
    </source>
</evidence>
<sequence length="124" mass="13949">MAPAKADSTKKSDPKAQALKTSKAVKGSTTFKKKSKKIRTKYQILKYPLTTESAMKKIEDNNTLVFIVDIRADKKKIKDAVKKMYDIQTKKVNTLIRPDGTKKAYVRLTPDYDALDVANKIGII</sequence>
<dbReference type="Gene3D" id="3.30.70.330">
    <property type="match status" value="1"/>
</dbReference>
<dbReference type="PANTHER" id="PTHR11620">
    <property type="entry name" value="60S RIBOSOMAL PROTEIN L23A"/>
    <property type="match status" value="1"/>
</dbReference>
<dbReference type="SUPFAM" id="SSF54189">
    <property type="entry name" value="Ribosomal proteins S24e, L23 and L15e"/>
    <property type="match status" value="1"/>
</dbReference>
<reference evidence="10 11" key="1">
    <citation type="journal article" date="2015" name="Proc. Natl. Acad. Sci. U.S.A.">
        <title>The resurrection genome of Boea hygrometrica: A blueprint for survival of dehydration.</title>
        <authorList>
            <person name="Xiao L."/>
            <person name="Yang G."/>
            <person name="Zhang L."/>
            <person name="Yang X."/>
            <person name="Zhao S."/>
            <person name="Ji Z."/>
            <person name="Zhou Q."/>
            <person name="Hu M."/>
            <person name="Wang Y."/>
            <person name="Chen M."/>
            <person name="Xu Y."/>
            <person name="Jin H."/>
            <person name="Xiao X."/>
            <person name="Hu G."/>
            <person name="Bao F."/>
            <person name="Hu Y."/>
            <person name="Wan P."/>
            <person name="Li L."/>
            <person name="Deng X."/>
            <person name="Kuang T."/>
            <person name="Xiang C."/>
            <person name="Zhu J.K."/>
            <person name="Oliver M.J."/>
            <person name="He Y."/>
        </authorList>
    </citation>
    <scope>NUCLEOTIDE SEQUENCE [LARGE SCALE GENOMIC DNA]</scope>
    <source>
        <strain evidence="11">cv. XS01</strain>
    </source>
</reference>
<dbReference type="Proteomes" id="UP000250235">
    <property type="component" value="Unassembled WGS sequence"/>
</dbReference>
<dbReference type="HAMAP" id="MF_01369_A">
    <property type="entry name" value="Ribosomal_uL23_A"/>
    <property type="match status" value="1"/>
</dbReference>
<dbReference type="InterPro" id="IPR019985">
    <property type="entry name" value="Ribosomal_uL23"/>
</dbReference>
<evidence type="ECO:0000256" key="5">
    <source>
        <dbReference type="ARBA" id="ARBA00023274"/>
    </source>
</evidence>
<evidence type="ECO:0000256" key="6">
    <source>
        <dbReference type="ARBA" id="ARBA00044564"/>
    </source>
</evidence>
<dbReference type="GO" id="GO:1990904">
    <property type="term" value="C:ribonucleoprotein complex"/>
    <property type="evidence" value="ECO:0007669"/>
    <property type="project" value="UniProtKB-KW"/>
</dbReference>
<dbReference type="InterPro" id="IPR012677">
    <property type="entry name" value="Nucleotide-bd_a/b_plait_sf"/>
</dbReference>
<dbReference type="PROSITE" id="PS00050">
    <property type="entry name" value="RIBOSOMAL_L23"/>
    <property type="match status" value="1"/>
</dbReference>
<dbReference type="InterPro" id="IPR013025">
    <property type="entry name" value="Ribosomal_uL23-like"/>
</dbReference>
<organism evidence="10 11">
    <name type="scientific">Dorcoceras hygrometricum</name>
    <dbReference type="NCBI Taxonomy" id="472368"/>
    <lineage>
        <taxon>Eukaryota</taxon>
        <taxon>Viridiplantae</taxon>
        <taxon>Streptophyta</taxon>
        <taxon>Embryophyta</taxon>
        <taxon>Tracheophyta</taxon>
        <taxon>Spermatophyta</taxon>
        <taxon>Magnoliopsida</taxon>
        <taxon>eudicotyledons</taxon>
        <taxon>Gunneridae</taxon>
        <taxon>Pentapetalae</taxon>
        <taxon>asterids</taxon>
        <taxon>lamiids</taxon>
        <taxon>Lamiales</taxon>
        <taxon>Gesneriaceae</taxon>
        <taxon>Didymocarpoideae</taxon>
        <taxon>Trichosporeae</taxon>
        <taxon>Loxocarpinae</taxon>
        <taxon>Dorcoceras</taxon>
    </lineage>
</organism>